<proteinExistence type="predicted"/>
<sequence>MPLRGDMKLSNLQVILALLVFGAGLIFAAYRFAQEIAYIPKGVSIWDICTSDPQKSAEAPKAADPASLPAKSP</sequence>
<dbReference type="Proteomes" id="UP000637423">
    <property type="component" value="Unassembled WGS sequence"/>
</dbReference>
<organism evidence="2 3">
    <name type="scientific">Undibacterium terreum</name>
    <dbReference type="NCBI Taxonomy" id="1224302"/>
    <lineage>
        <taxon>Bacteria</taxon>
        <taxon>Pseudomonadati</taxon>
        <taxon>Pseudomonadota</taxon>
        <taxon>Betaproteobacteria</taxon>
        <taxon>Burkholderiales</taxon>
        <taxon>Oxalobacteraceae</taxon>
        <taxon>Undibacterium</taxon>
    </lineage>
</organism>
<dbReference type="AlphaFoldDB" id="A0A916U992"/>
<gene>
    <name evidence="2" type="ORF">GCM10011396_08490</name>
</gene>
<evidence type="ECO:0000256" key="1">
    <source>
        <dbReference type="SAM" id="Phobius"/>
    </source>
</evidence>
<keyword evidence="1" id="KW-1133">Transmembrane helix</keyword>
<reference evidence="2" key="1">
    <citation type="journal article" date="2014" name="Int. J. Syst. Evol. Microbiol.">
        <title>Complete genome sequence of Corynebacterium casei LMG S-19264T (=DSM 44701T), isolated from a smear-ripened cheese.</title>
        <authorList>
            <consortium name="US DOE Joint Genome Institute (JGI-PGF)"/>
            <person name="Walter F."/>
            <person name="Albersmeier A."/>
            <person name="Kalinowski J."/>
            <person name="Ruckert C."/>
        </authorList>
    </citation>
    <scope>NUCLEOTIDE SEQUENCE</scope>
    <source>
        <strain evidence="2">CGMCC 1.10998</strain>
    </source>
</reference>
<comment type="caution">
    <text evidence="2">The sequence shown here is derived from an EMBL/GenBank/DDBJ whole genome shotgun (WGS) entry which is preliminary data.</text>
</comment>
<dbReference type="EMBL" id="BMED01000001">
    <property type="protein sequence ID" value="GGC63801.1"/>
    <property type="molecule type" value="Genomic_DNA"/>
</dbReference>
<keyword evidence="1" id="KW-0812">Transmembrane</keyword>
<keyword evidence="1" id="KW-0472">Membrane</keyword>
<accession>A0A916U992</accession>
<feature type="transmembrane region" description="Helical" evidence="1">
    <location>
        <begin position="12"/>
        <end position="33"/>
    </location>
</feature>
<name>A0A916U992_9BURK</name>
<keyword evidence="3" id="KW-1185">Reference proteome</keyword>
<evidence type="ECO:0000313" key="2">
    <source>
        <dbReference type="EMBL" id="GGC63801.1"/>
    </source>
</evidence>
<reference evidence="2" key="2">
    <citation type="submission" date="2020-09" db="EMBL/GenBank/DDBJ databases">
        <authorList>
            <person name="Sun Q."/>
            <person name="Zhou Y."/>
        </authorList>
    </citation>
    <scope>NUCLEOTIDE SEQUENCE</scope>
    <source>
        <strain evidence="2">CGMCC 1.10998</strain>
    </source>
</reference>
<protein>
    <submittedName>
        <fullName evidence="2">Uncharacterized protein</fullName>
    </submittedName>
</protein>
<evidence type="ECO:0000313" key="3">
    <source>
        <dbReference type="Proteomes" id="UP000637423"/>
    </source>
</evidence>